<evidence type="ECO:0000256" key="12">
    <source>
        <dbReference type="SAM" id="MobiDB-lite"/>
    </source>
</evidence>
<feature type="compositionally biased region" description="Low complexity" evidence="12">
    <location>
        <begin position="42"/>
        <end position="60"/>
    </location>
</feature>
<evidence type="ECO:0000256" key="3">
    <source>
        <dbReference type="ARBA" id="ARBA00022448"/>
    </source>
</evidence>
<dbReference type="InterPro" id="IPR049563">
    <property type="entry name" value="TXTP-like"/>
</dbReference>
<keyword evidence="5" id="KW-0677">Repeat</keyword>
<dbReference type="SUPFAM" id="SSF103506">
    <property type="entry name" value="Mitochondrial carrier"/>
    <property type="match status" value="1"/>
</dbReference>
<dbReference type="PANTHER" id="PTHR45788">
    <property type="entry name" value="SUCCINATE/FUMARATE MITOCHONDRIAL TRANSPORTER-RELATED"/>
    <property type="match status" value="1"/>
</dbReference>
<sequence length="278" mass="29326">MSPSDTPPIVSIISGGIAGGVEGFLTYPFEFAKTRAQLGQLPSTNTTSIPSSNSITASSTLPKTITGNRNGNIKTSSNTSSLPSKPKAAPPKPSRNPYLLIGQIYKNEGGIRALYKGCTVMVIGSVGKDAVRFLSFDTVKNYFRTEPNSVLTPGQNMLAGMSAGVLASLCAVTPTERVKTALIDDARMGSAQQYSGTGNAIRSILKEDGIRGLYRGLVGTTLKQASSTGLRMGTYNICKEWEIQRGVEQGTMVNFANGALAGIVTTLGSMPFDTIKTR</sequence>
<evidence type="ECO:0000256" key="4">
    <source>
        <dbReference type="ARBA" id="ARBA00022692"/>
    </source>
</evidence>
<feature type="repeat" description="Solcar" evidence="10">
    <location>
        <begin position="155"/>
        <end position="241"/>
    </location>
</feature>
<evidence type="ECO:0000256" key="6">
    <source>
        <dbReference type="ARBA" id="ARBA00022792"/>
    </source>
</evidence>
<keyword evidence="14" id="KW-1185">Reference proteome</keyword>
<keyword evidence="4 10" id="KW-0812">Transmembrane</keyword>
<keyword evidence="9 10" id="KW-0472">Membrane</keyword>
<feature type="compositionally biased region" description="Polar residues" evidence="12">
    <location>
        <begin position="61"/>
        <end position="79"/>
    </location>
</feature>
<evidence type="ECO:0000256" key="11">
    <source>
        <dbReference type="RuleBase" id="RU000488"/>
    </source>
</evidence>
<accession>A0ABR4C301</accession>
<evidence type="ECO:0000256" key="10">
    <source>
        <dbReference type="PROSITE-ProRule" id="PRU00282"/>
    </source>
</evidence>
<gene>
    <name evidence="13" type="ORF">VTL71DRAFT_4757</name>
</gene>
<keyword evidence="3 11" id="KW-0813">Transport</keyword>
<evidence type="ECO:0000256" key="7">
    <source>
        <dbReference type="ARBA" id="ARBA00022989"/>
    </source>
</evidence>
<dbReference type="Gene3D" id="1.50.40.10">
    <property type="entry name" value="Mitochondrial carrier domain"/>
    <property type="match status" value="1"/>
</dbReference>
<evidence type="ECO:0000256" key="9">
    <source>
        <dbReference type="ARBA" id="ARBA00023136"/>
    </source>
</evidence>
<evidence type="ECO:0000256" key="1">
    <source>
        <dbReference type="ARBA" id="ARBA00004225"/>
    </source>
</evidence>
<proteinExistence type="inferred from homology"/>
<comment type="caution">
    <text evidence="13">The sequence shown here is derived from an EMBL/GenBank/DDBJ whole genome shotgun (WGS) entry which is preliminary data.</text>
</comment>
<dbReference type="InterPro" id="IPR018108">
    <property type="entry name" value="MCP_transmembrane"/>
</dbReference>
<dbReference type="Proteomes" id="UP001595075">
    <property type="component" value="Unassembled WGS sequence"/>
</dbReference>
<evidence type="ECO:0000256" key="2">
    <source>
        <dbReference type="ARBA" id="ARBA00006375"/>
    </source>
</evidence>
<feature type="region of interest" description="Disordered" evidence="12">
    <location>
        <begin position="41"/>
        <end position="95"/>
    </location>
</feature>
<dbReference type="InterPro" id="IPR023395">
    <property type="entry name" value="MCP_dom_sf"/>
</dbReference>
<evidence type="ECO:0000313" key="13">
    <source>
        <dbReference type="EMBL" id="KAL2064263.1"/>
    </source>
</evidence>
<reference evidence="13 14" key="1">
    <citation type="journal article" date="2024" name="Commun. Biol.">
        <title>Comparative genomic analysis of thermophilic fungi reveals convergent evolutionary adaptations and gene losses.</title>
        <authorList>
            <person name="Steindorff A.S."/>
            <person name="Aguilar-Pontes M.V."/>
            <person name="Robinson A.J."/>
            <person name="Andreopoulos B."/>
            <person name="LaButti K."/>
            <person name="Kuo A."/>
            <person name="Mondo S."/>
            <person name="Riley R."/>
            <person name="Otillar R."/>
            <person name="Haridas S."/>
            <person name="Lipzen A."/>
            <person name="Grimwood J."/>
            <person name="Schmutz J."/>
            <person name="Clum A."/>
            <person name="Reid I.D."/>
            <person name="Moisan M.C."/>
            <person name="Butler G."/>
            <person name="Nguyen T.T.M."/>
            <person name="Dewar K."/>
            <person name="Conant G."/>
            <person name="Drula E."/>
            <person name="Henrissat B."/>
            <person name="Hansel C."/>
            <person name="Singer S."/>
            <person name="Hutchinson M.I."/>
            <person name="de Vries R.P."/>
            <person name="Natvig D.O."/>
            <person name="Powell A.J."/>
            <person name="Tsang A."/>
            <person name="Grigoriev I.V."/>
        </authorList>
    </citation>
    <scope>NUCLEOTIDE SEQUENCE [LARGE SCALE GENOMIC DNA]</scope>
    <source>
        <strain evidence="13 14">CBS 494.80</strain>
    </source>
</reference>
<dbReference type="Pfam" id="PF00153">
    <property type="entry name" value="Mito_carr"/>
    <property type="match status" value="3"/>
</dbReference>
<evidence type="ECO:0000313" key="14">
    <source>
        <dbReference type="Proteomes" id="UP001595075"/>
    </source>
</evidence>
<comment type="similarity">
    <text evidence="2 11">Belongs to the mitochondrial carrier (TC 2.A.29) family.</text>
</comment>
<evidence type="ECO:0000256" key="5">
    <source>
        <dbReference type="ARBA" id="ARBA00022737"/>
    </source>
</evidence>
<evidence type="ECO:0000256" key="8">
    <source>
        <dbReference type="ARBA" id="ARBA00023128"/>
    </source>
</evidence>
<keyword evidence="7" id="KW-1133">Transmembrane helix</keyword>
<name>A0ABR4C301_9HELO</name>
<protein>
    <submittedName>
        <fullName evidence="13">Uncharacterized protein</fullName>
    </submittedName>
</protein>
<dbReference type="EMBL" id="JAZHXI010000014">
    <property type="protein sequence ID" value="KAL2064263.1"/>
    <property type="molecule type" value="Genomic_DNA"/>
</dbReference>
<comment type="subcellular location">
    <subcellularLocation>
        <location evidence="1">Mitochondrion membrane</location>
        <topology evidence="1">Multi-pass membrane protein</topology>
    </subcellularLocation>
</comment>
<keyword evidence="6" id="KW-0999">Mitochondrion inner membrane</keyword>
<feature type="repeat" description="Solcar" evidence="10">
    <location>
        <begin position="6"/>
        <end position="142"/>
    </location>
</feature>
<keyword evidence="8" id="KW-0496">Mitochondrion</keyword>
<dbReference type="PANTHER" id="PTHR45788:SF3">
    <property type="entry name" value="TRICARBOXYLATE TRANSPORT PROTEIN"/>
    <property type="match status" value="1"/>
</dbReference>
<organism evidence="13 14">
    <name type="scientific">Oculimacula yallundae</name>
    <dbReference type="NCBI Taxonomy" id="86028"/>
    <lineage>
        <taxon>Eukaryota</taxon>
        <taxon>Fungi</taxon>
        <taxon>Dikarya</taxon>
        <taxon>Ascomycota</taxon>
        <taxon>Pezizomycotina</taxon>
        <taxon>Leotiomycetes</taxon>
        <taxon>Helotiales</taxon>
        <taxon>Ploettnerulaceae</taxon>
        <taxon>Oculimacula</taxon>
    </lineage>
</organism>
<dbReference type="PROSITE" id="PS50920">
    <property type="entry name" value="SOLCAR"/>
    <property type="match status" value="2"/>
</dbReference>